<organism evidence="2 3">
    <name type="scientific">Celeribacter halophilus</name>
    <dbReference type="NCBI Taxonomy" id="576117"/>
    <lineage>
        <taxon>Bacteria</taxon>
        <taxon>Pseudomonadati</taxon>
        <taxon>Pseudomonadota</taxon>
        <taxon>Alphaproteobacteria</taxon>
        <taxon>Rhodobacterales</taxon>
        <taxon>Roseobacteraceae</taxon>
        <taxon>Celeribacter</taxon>
    </lineage>
</organism>
<evidence type="ECO:0000313" key="2">
    <source>
        <dbReference type="EMBL" id="MDO6458540.1"/>
    </source>
</evidence>
<keyword evidence="1" id="KW-0812">Transmembrane</keyword>
<feature type="transmembrane region" description="Helical" evidence="1">
    <location>
        <begin position="12"/>
        <end position="28"/>
    </location>
</feature>
<evidence type="ECO:0000313" key="3">
    <source>
        <dbReference type="Proteomes" id="UP001169823"/>
    </source>
</evidence>
<keyword evidence="1" id="KW-0472">Membrane</keyword>
<comment type="caution">
    <text evidence="2">The sequence shown here is derived from an EMBL/GenBank/DDBJ whole genome shotgun (WGS) entry which is preliminary data.</text>
</comment>
<feature type="transmembrane region" description="Helical" evidence="1">
    <location>
        <begin position="35"/>
        <end position="55"/>
    </location>
</feature>
<dbReference type="EMBL" id="JAUOPJ010000014">
    <property type="protein sequence ID" value="MDO6458540.1"/>
    <property type="molecule type" value="Genomic_DNA"/>
</dbReference>
<dbReference type="RefSeq" id="WP_303485308.1">
    <property type="nucleotide sequence ID" value="NZ_JAUOPJ010000014.1"/>
</dbReference>
<evidence type="ECO:0000256" key="1">
    <source>
        <dbReference type="SAM" id="Phobius"/>
    </source>
</evidence>
<protein>
    <recommendedName>
        <fullName evidence="4">NfeD-like C-terminal, partner-binding</fullName>
    </recommendedName>
</protein>
<dbReference type="AlphaFoldDB" id="A0AAW7XWX8"/>
<dbReference type="Proteomes" id="UP001169823">
    <property type="component" value="Unassembled WGS sequence"/>
</dbReference>
<evidence type="ECO:0008006" key="4">
    <source>
        <dbReference type="Google" id="ProtNLM"/>
    </source>
</evidence>
<accession>A0AAW7XWX8</accession>
<proteinExistence type="predicted"/>
<gene>
    <name evidence="2" type="ORF">Q4494_15745</name>
</gene>
<reference evidence="2" key="1">
    <citation type="submission" date="2023-07" db="EMBL/GenBank/DDBJ databases">
        <title>Genome content predicts the carbon catabolic preferences of heterotrophic bacteria.</title>
        <authorList>
            <person name="Gralka M."/>
        </authorList>
    </citation>
    <scope>NUCLEOTIDE SEQUENCE</scope>
    <source>
        <strain evidence="2">I2M02</strain>
    </source>
</reference>
<feature type="transmembrane region" description="Helical" evidence="1">
    <location>
        <begin position="61"/>
        <end position="78"/>
    </location>
</feature>
<keyword evidence="1" id="KW-1133">Transmembrane helix</keyword>
<name>A0AAW7XWX8_9RHOB</name>
<sequence>METATMEHISLLQQWWVWAVAAIALMGLEVMAPGFIFLGFGVGAGIVALLLALGLFGGNTAVVLLVFAVLSMLAWFAMRQAFGVRKGQVKIWDKDINDDV</sequence>